<proteinExistence type="predicted"/>
<organism evidence="1 2">
    <name type="scientific">Ilyodon furcidens</name>
    <name type="common">goldbreast splitfin</name>
    <dbReference type="NCBI Taxonomy" id="33524"/>
    <lineage>
        <taxon>Eukaryota</taxon>
        <taxon>Metazoa</taxon>
        <taxon>Chordata</taxon>
        <taxon>Craniata</taxon>
        <taxon>Vertebrata</taxon>
        <taxon>Euteleostomi</taxon>
        <taxon>Actinopterygii</taxon>
        <taxon>Neopterygii</taxon>
        <taxon>Teleostei</taxon>
        <taxon>Neoteleostei</taxon>
        <taxon>Acanthomorphata</taxon>
        <taxon>Ovalentaria</taxon>
        <taxon>Atherinomorphae</taxon>
        <taxon>Cyprinodontiformes</taxon>
        <taxon>Goodeidae</taxon>
        <taxon>Ilyodon</taxon>
    </lineage>
</organism>
<sequence>MHISKCRCRPGSQWNKRAGISKKEELHLGFCSQPQHSVSPVSSSKLLHKMFASYQGGAGSGLGWPPQLMRCWYQR</sequence>
<gene>
    <name evidence="1" type="ORF">ILYODFUR_025221</name>
</gene>
<evidence type="ECO:0000313" key="2">
    <source>
        <dbReference type="Proteomes" id="UP001482620"/>
    </source>
</evidence>
<protein>
    <submittedName>
        <fullName evidence="1">Uncharacterized protein</fullName>
    </submittedName>
</protein>
<name>A0ABV0T294_9TELE</name>
<evidence type="ECO:0000313" key="1">
    <source>
        <dbReference type="EMBL" id="MEQ2226206.1"/>
    </source>
</evidence>
<keyword evidence="2" id="KW-1185">Reference proteome</keyword>
<dbReference type="EMBL" id="JAHRIQ010014644">
    <property type="protein sequence ID" value="MEQ2226206.1"/>
    <property type="molecule type" value="Genomic_DNA"/>
</dbReference>
<comment type="caution">
    <text evidence="1">The sequence shown here is derived from an EMBL/GenBank/DDBJ whole genome shotgun (WGS) entry which is preliminary data.</text>
</comment>
<dbReference type="Proteomes" id="UP001482620">
    <property type="component" value="Unassembled WGS sequence"/>
</dbReference>
<accession>A0ABV0T294</accession>
<reference evidence="1 2" key="1">
    <citation type="submission" date="2021-06" db="EMBL/GenBank/DDBJ databases">
        <authorList>
            <person name="Palmer J.M."/>
        </authorList>
    </citation>
    <scope>NUCLEOTIDE SEQUENCE [LARGE SCALE GENOMIC DNA]</scope>
    <source>
        <strain evidence="2">if_2019</strain>
        <tissue evidence="1">Muscle</tissue>
    </source>
</reference>